<protein>
    <submittedName>
        <fullName evidence="2">Putative integral membrane protein</fullName>
    </submittedName>
</protein>
<sequence length="134" mass="14559">MKQGRALPGAKVNGVKKSTAIAIDLVAIAVFALLARMAHQSEDMPFNFTGYLSTLWPFVVGVVMGWIIVREGRGGRGVWVWLITVVVGLAIWGVRNQAIPHWSFVIVATVMSALLMLGWRGIAGLFGRKSAARQ</sequence>
<keyword evidence="1" id="KW-1133">Transmembrane helix</keyword>
<evidence type="ECO:0000256" key="1">
    <source>
        <dbReference type="SAM" id="Phobius"/>
    </source>
</evidence>
<organism evidence="2 3">
    <name type="scientific">Corynebacterium pilosum</name>
    <dbReference type="NCBI Taxonomy" id="35756"/>
    <lineage>
        <taxon>Bacteria</taxon>
        <taxon>Bacillati</taxon>
        <taxon>Actinomycetota</taxon>
        <taxon>Actinomycetes</taxon>
        <taxon>Mycobacteriales</taxon>
        <taxon>Corynebacteriaceae</taxon>
        <taxon>Corynebacterium</taxon>
    </lineage>
</organism>
<keyword evidence="1" id="KW-0472">Membrane</keyword>
<proteinExistence type="predicted"/>
<dbReference type="InterPro" id="IPR021414">
    <property type="entry name" value="DUF3054"/>
</dbReference>
<dbReference type="STRING" id="35756.GCA_001044155_00607"/>
<keyword evidence="1" id="KW-0812">Transmembrane</keyword>
<dbReference type="Proteomes" id="UP000254467">
    <property type="component" value="Unassembled WGS sequence"/>
</dbReference>
<dbReference type="Pfam" id="PF11255">
    <property type="entry name" value="DUF3054"/>
    <property type="match status" value="1"/>
</dbReference>
<dbReference type="EMBL" id="UFXQ01000001">
    <property type="protein sequence ID" value="STC69007.1"/>
    <property type="molecule type" value="Genomic_DNA"/>
</dbReference>
<feature type="transmembrane region" description="Helical" evidence="1">
    <location>
        <begin position="101"/>
        <end position="119"/>
    </location>
</feature>
<evidence type="ECO:0000313" key="3">
    <source>
        <dbReference type="Proteomes" id="UP000254467"/>
    </source>
</evidence>
<accession>A0A376CLB7</accession>
<reference evidence="2 3" key="1">
    <citation type="submission" date="2018-06" db="EMBL/GenBank/DDBJ databases">
        <authorList>
            <consortium name="Pathogen Informatics"/>
            <person name="Doyle S."/>
        </authorList>
    </citation>
    <scope>NUCLEOTIDE SEQUENCE [LARGE SCALE GENOMIC DNA]</scope>
    <source>
        <strain evidence="2 3">NCTC11862</strain>
    </source>
</reference>
<evidence type="ECO:0000313" key="2">
    <source>
        <dbReference type="EMBL" id="STC69007.1"/>
    </source>
</evidence>
<keyword evidence="3" id="KW-1185">Reference proteome</keyword>
<gene>
    <name evidence="2" type="ORF">NCTC11862_00784</name>
</gene>
<feature type="transmembrane region" description="Helical" evidence="1">
    <location>
        <begin position="21"/>
        <end position="38"/>
    </location>
</feature>
<feature type="transmembrane region" description="Helical" evidence="1">
    <location>
        <begin position="78"/>
        <end position="95"/>
    </location>
</feature>
<dbReference type="AlphaFoldDB" id="A0A376CLB7"/>
<feature type="transmembrane region" description="Helical" evidence="1">
    <location>
        <begin position="50"/>
        <end position="69"/>
    </location>
</feature>
<name>A0A376CLB7_9CORY</name>